<reference evidence="1" key="1">
    <citation type="submission" date="2020-12" db="EMBL/GenBank/DDBJ databases">
        <title>Clostridium thailandense sp. nov., a novel acetogenic bacterium isolated from peat land soil in Thailand.</title>
        <authorList>
            <person name="Chaikitkaew S."/>
            <person name="Birkeland N.K."/>
        </authorList>
    </citation>
    <scope>NUCLEOTIDE SEQUENCE</scope>
    <source>
        <strain evidence="1">DSM 17425</strain>
    </source>
</reference>
<organism evidence="1 2">
    <name type="scientific">Clostridium aciditolerans</name>
    <dbReference type="NCBI Taxonomy" id="339861"/>
    <lineage>
        <taxon>Bacteria</taxon>
        <taxon>Bacillati</taxon>
        <taxon>Bacillota</taxon>
        <taxon>Clostridia</taxon>
        <taxon>Eubacteriales</taxon>
        <taxon>Clostridiaceae</taxon>
        <taxon>Clostridium</taxon>
    </lineage>
</organism>
<sequence>MKKKPLFTTILVFIFIIVFTSCGKKTDDTEKNIDYLKNLDSYSCNINMKIENDKQTINYTGKQFYDKRYGYRFELDKNRLMVYKDNKILVKDLQSGLKYDTEKDFDSLFKLSFIGEYIGMIYTNEVVKNSLKKIGNEEYQVVHLDIPGNNKNISKAELYIDKHNSLPKYVIIYDSKGKKKIDVEYSDFKANPELQKDLFEIT</sequence>
<evidence type="ECO:0000313" key="2">
    <source>
        <dbReference type="Proteomes" id="UP000622687"/>
    </source>
</evidence>
<dbReference type="InterPro" id="IPR029046">
    <property type="entry name" value="LolA/LolB/LppX"/>
</dbReference>
<dbReference type="SUPFAM" id="SSF89392">
    <property type="entry name" value="Prokaryotic lipoproteins and lipoprotein localization factors"/>
    <property type="match status" value="1"/>
</dbReference>
<dbReference type="EMBL" id="JAEEGB010000012">
    <property type="protein sequence ID" value="MBI6873247.1"/>
    <property type="molecule type" value="Genomic_DNA"/>
</dbReference>
<dbReference type="InterPro" id="IPR014584">
    <property type="entry name" value="UCP033729"/>
</dbReference>
<protein>
    <submittedName>
        <fullName evidence="1">Outer membrane lipoprotein carrier protein LolA</fullName>
    </submittedName>
</protein>
<dbReference type="PIRSF" id="PIRSF033729">
    <property type="entry name" value="UCP033729"/>
    <property type="match status" value="1"/>
</dbReference>
<dbReference type="AlphaFoldDB" id="A0A934HY97"/>
<dbReference type="Gene3D" id="2.50.20.10">
    <property type="entry name" value="Lipoprotein localisation LolA/LolB/LppX"/>
    <property type="match status" value="1"/>
</dbReference>
<name>A0A934HY97_9CLOT</name>
<comment type="caution">
    <text evidence="1">The sequence shown here is derived from an EMBL/GenBank/DDBJ whole genome shotgun (WGS) entry which is preliminary data.</text>
</comment>
<accession>A0A934HY97</accession>
<dbReference type="NCBIfam" id="NF041287">
    <property type="entry name" value="lipo_GerS_rel"/>
    <property type="match status" value="1"/>
</dbReference>
<gene>
    <name evidence="1" type="ORF">I6U51_11080</name>
</gene>
<evidence type="ECO:0000313" key="1">
    <source>
        <dbReference type="EMBL" id="MBI6873247.1"/>
    </source>
</evidence>
<keyword evidence="2" id="KW-1185">Reference proteome</keyword>
<proteinExistence type="predicted"/>
<dbReference type="PROSITE" id="PS51257">
    <property type="entry name" value="PROKAR_LIPOPROTEIN"/>
    <property type="match status" value="1"/>
</dbReference>
<dbReference type="Proteomes" id="UP000622687">
    <property type="component" value="Unassembled WGS sequence"/>
</dbReference>
<keyword evidence="1" id="KW-0449">Lipoprotein</keyword>
<dbReference type="RefSeq" id="WP_211142710.1">
    <property type="nucleotide sequence ID" value="NZ_JAEEGB010000012.1"/>
</dbReference>